<feature type="compositionally biased region" description="Polar residues" evidence="1">
    <location>
        <begin position="33"/>
        <end position="42"/>
    </location>
</feature>
<feature type="region of interest" description="Disordered" evidence="1">
    <location>
        <begin position="154"/>
        <end position="179"/>
    </location>
</feature>
<evidence type="ECO:0000313" key="2">
    <source>
        <dbReference type="EMBL" id="PVH93840.1"/>
    </source>
</evidence>
<organism evidence="2 3">
    <name type="scientific">Periconia macrospinosa</name>
    <dbReference type="NCBI Taxonomy" id="97972"/>
    <lineage>
        <taxon>Eukaryota</taxon>
        <taxon>Fungi</taxon>
        <taxon>Dikarya</taxon>
        <taxon>Ascomycota</taxon>
        <taxon>Pezizomycotina</taxon>
        <taxon>Dothideomycetes</taxon>
        <taxon>Pleosporomycetidae</taxon>
        <taxon>Pleosporales</taxon>
        <taxon>Massarineae</taxon>
        <taxon>Periconiaceae</taxon>
        <taxon>Periconia</taxon>
    </lineage>
</organism>
<reference evidence="2 3" key="1">
    <citation type="journal article" date="2018" name="Sci. Rep.">
        <title>Comparative genomics provides insights into the lifestyle and reveals functional heterogeneity of dark septate endophytic fungi.</title>
        <authorList>
            <person name="Knapp D.G."/>
            <person name="Nemeth J.B."/>
            <person name="Barry K."/>
            <person name="Hainaut M."/>
            <person name="Henrissat B."/>
            <person name="Johnson J."/>
            <person name="Kuo A."/>
            <person name="Lim J.H.P."/>
            <person name="Lipzen A."/>
            <person name="Nolan M."/>
            <person name="Ohm R.A."/>
            <person name="Tamas L."/>
            <person name="Grigoriev I.V."/>
            <person name="Spatafora J.W."/>
            <person name="Nagy L.G."/>
            <person name="Kovacs G.M."/>
        </authorList>
    </citation>
    <scope>NUCLEOTIDE SEQUENCE [LARGE SCALE GENOMIC DNA]</scope>
    <source>
        <strain evidence="2 3">DSE2036</strain>
    </source>
</reference>
<sequence length="195" mass="22278">MYTYMYRSSRSTQSSNPYITTTNPLAMHHFKSPLNNTNSSPAHHSKTLKHQPTNKNLFHLHTPSPHPHQNPLCTSRTLPTTHNPPPTIHQHTILIKRWAGHHFPNQHHHHHPTLHSYLTCTRARALSLFNTQASRGVHCKSLINPFPSIGGITTERYLPSTRGDLGREEEGEEEEEVPHARDGIWEVNGLRMCVK</sequence>
<evidence type="ECO:0000313" key="3">
    <source>
        <dbReference type="Proteomes" id="UP000244855"/>
    </source>
</evidence>
<protein>
    <submittedName>
        <fullName evidence="2">Uncharacterized protein</fullName>
    </submittedName>
</protein>
<name>A0A2V1D6Y2_9PLEO</name>
<proteinExistence type="predicted"/>
<dbReference type="EMBL" id="KZ805564">
    <property type="protein sequence ID" value="PVH93840.1"/>
    <property type="molecule type" value="Genomic_DNA"/>
</dbReference>
<dbReference type="AlphaFoldDB" id="A0A2V1D6Y2"/>
<dbReference type="Proteomes" id="UP000244855">
    <property type="component" value="Unassembled WGS sequence"/>
</dbReference>
<accession>A0A2V1D6Y2</accession>
<evidence type="ECO:0000256" key="1">
    <source>
        <dbReference type="SAM" id="MobiDB-lite"/>
    </source>
</evidence>
<keyword evidence="3" id="KW-1185">Reference proteome</keyword>
<feature type="compositionally biased region" description="Polar residues" evidence="1">
    <location>
        <begin position="1"/>
        <end position="24"/>
    </location>
</feature>
<gene>
    <name evidence="2" type="ORF">DM02DRAFT_211454</name>
</gene>
<feature type="region of interest" description="Disordered" evidence="1">
    <location>
        <begin position="1"/>
        <end position="49"/>
    </location>
</feature>
<feature type="compositionally biased region" description="Acidic residues" evidence="1">
    <location>
        <begin position="167"/>
        <end position="176"/>
    </location>
</feature>